<proteinExistence type="predicted"/>
<evidence type="ECO:0000313" key="2">
    <source>
        <dbReference type="Proteomes" id="UP001148629"/>
    </source>
</evidence>
<name>A0ACC1SBV2_9HYPO</name>
<accession>A0ACC1SBV2</accession>
<organism evidence="1 2">
    <name type="scientific">Fusarium decemcellulare</name>
    <dbReference type="NCBI Taxonomy" id="57161"/>
    <lineage>
        <taxon>Eukaryota</taxon>
        <taxon>Fungi</taxon>
        <taxon>Dikarya</taxon>
        <taxon>Ascomycota</taxon>
        <taxon>Pezizomycotina</taxon>
        <taxon>Sordariomycetes</taxon>
        <taxon>Hypocreomycetidae</taxon>
        <taxon>Hypocreales</taxon>
        <taxon>Nectriaceae</taxon>
        <taxon>Fusarium</taxon>
        <taxon>Fusarium decemcellulare species complex</taxon>
    </lineage>
</organism>
<reference evidence="1" key="1">
    <citation type="submission" date="2022-08" db="EMBL/GenBank/DDBJ databases">
        <title>Genome Sequence of Fusarium decemcellulare.</title>
        <authorList>
            <person name="Buettner E."/>
        </authorList>
    </citation>
    <scope>NUCLEOTIDE SEQUENCE</scope>
    <source>
        <strain evidence="1">Babe19</strain>
    </source>
</reference>
<dbReference type="EMBL" id="JANRMS010000647">
    <property type="protein sequence ID" value="KAJ3536375.1"/>
    <property type="molecule type" value="Genomic_DNA"/>
</dbReference>
<evidence type="ECO:0000313" key="1">
    <source>
        <dbReference type="EMBL" id="KAJ3536375.1"/>
    </source>
</evidence>
<gene>
    <name evidence="1" type="ORF">NM208_g6749</name>
</gene>
<comment type="caution">
    <text evidence="1">The sequence shown here is derived from an EMBL/GenBank/DDBJ whole genome shotgun (WGS) entry which is preliminary data.</text>
</comment>
<dbReference type="Proteomes" id="UP001148629">
    <property type="component" value="Unassembled WGS sequence"/>
</dbReference>
<protein>
    <submittedName>
        <fullName evidence="1">Uncharacterized protein</fullName>
    </submittedName>
</protein>
<keyword evidence="2" id="KW-1185">Reference proteome</keyword>
<sequence length="2741" mass="306893">MPKSVNTADEYDFVDHEDTALSPEALDEIRQWLQPTDYLADSGEFRRHLLSQAPGTGLWLCETDEYQKWHDSPDHGSLWIKGVPGAGKSVMAASLIQHLRTTEDCPVLFFFFRNIVAANFSPRALIQDWLAQLLPYSPKLQFALQSRLGTQLAETSDNDLIDIFLDGVSCVPKLYCVGDALDEMTTENRPFLDKLNGLATYRPRSLKLLMTSRPKQYLQSALRDSSIVHISLQQQLVDVDISSYLHHRFDNTPKSENQEKIKQQVINMVAARSEGLFLYAKLTMDQVEPTLVADDPLDLHALEESLPVGLEQTYTRMLAKQREEFGVSTDDQVLILEAVTHASRPLRLNELASLMKCVCPQINAPTGFKVLITNSCGPLLEILEDETLQVIHHSFTEYLRGDTRNALKDDASSEFPIINSDKAHKRMALNCLEYLQSGSLLLEDELSGASTMDPSITYVLPQHMFDHYETHHRRPELGLKEEKDPFSYRQARLLHPFLSYAVENWTYHASRYDFQDEELFTAVSDFPKPDDISFLRWLGLQWGSTSKTRGSTEGIPTVLHIAAFAGLSELVLNLIQQGSSVSALDAQERTPLHWAAENGHTKIVSFLIQHGSEPDAADGCGLKPIHLAAKKNHVSIVTLLLEAGVEPETIKTKNSHAGYPCCGQRSTIGECSLLYASQGGHTETLIAMIPFCKPHVLEKLLCLSCHYGRSDAVLAILDKSDVSADATYRHGTALYFACQSTNAKCVKALIDRGADVLKTSDQAWSIGTHQRLGEREKMKAPLHRLVMGWKEDNDSDCCAILEMLVKAGADLEQLDVNGCTALLLAVGASVAHVRGYCQSAAIKSLLKAGADVKKEYEGLTVLQLALDEDADVETVRLLLEHGSDPNQRGSKGKTALHCLNIAPSRRKRVHGDKSPAIVQLLLEKGADPNLRSKDGVSPAVRAMTKNNFEVLKLLLPRCNEDSVKKQCWLQLCSIRKIDVFTQCFDFMLATGIDINTRGKDGRTLYLRCLEDEDKLSVLRNHGAKTDVVDNEGRNALHLLCQTGRFTRKELEKFIAEGADPLRKSNNGDTLLHLAAHNSSKPEHGDHIRWLLSLGIQVNAVNAQGQTAVHVAQTKNNTGSKSSNYDCNRRGQYDRCSNGSEIIHFVRTVNANKEVDFEIRDKNGLTALHMAAMRSELELLRLIEAGADFNALTAGSQNVLHLASRARRPDIIAQILQDPRALDLNQKDQHGRTPLHYAASSGEPESVSFLLEYGADVHVVDSHGYTPLHAAAQSRLEQDIWDGNIPGLDQERLRESREDPFRPRLSPKVYHRRPWYQDRYEDTPHPQLRKRSVPGVATVVKILLDAGADIAAVDKDNFTALDVALHVGCAEFVEVFSKNDELFARATSNLEVNEETNKKPERIRQLMKTQMALMRQSSLLDILRQDQAAFDLVRKAPTEYMNLLMYEDAARLINEEFEAGPHDPCHYETLRELMKPGHLEVVELVPNLVLHFSSNEGVKEILESERNAKNLNLFYPIFNALQLACRERRPNMQLLKLLVEKLRVDVNVHSAIVERHNGHSYDLESNMVPGPTALHMLAAADSYWQVMAMEYLIDQGADVNAVDERGQSPLHVAARAMRFMEEGTYGLWRLSALRVLLDNGADVNLIDKEGMSALHRASGTPDAMRLLLSRGADPAAGETNAMFLAIGGQNLTGMEILLDHGLMYPLLCTAFDPGLNMQVGPSMPLLRCLVERGADLYLPLNDHETLIHFLFEWPEYHVSETLLEEPCASRIDFERRDQRGRTVLIASCDWRDGWSGEYSMRRDPNTVGYPLRILDRGVDATAVDNDGKTALHHLLNNTEMPDHVLLQFLDRQEVVPLLFKKDGDGFLPFHYALRMCRYNVCELLLSKGANLLEPDPNGLTALHYIAAQCLVKATDRISSGTADIKRRKEHRDRGLALWQRFISEGGSINVTDNAGNTPLHAYFLSPAIVLRGNDEPFGPCHLGNYDSFFPADSGVDIFAVNNDGETVLHMITKREHMGYVEEMHDTAVFKFMMNKGLDPLREDAKGRSALDVASAVEKTDICDQLKPSCSRCARLNVPCIGAGQQKYKFKSVSFQEDSAVVQTPKEPVKTVELVIPVPPVTTIPPEPSNVSTVIASKFVAALEVTDLRYSLSCYGNVLEHIPQRLGQSEALDASVKALVTAFPYHYTRQLPPDALSNYIDALMALRLCIGREDNRLAPETLSAIYIIMICQGWIGRSDDYVRSHGEILAHLASSANVQNWRDTFELRLLETLFVPLILEAMVNPAVVMESWFMLVDSCIPRASCGRSEGFRVPSLEAQQLVRMPIFFYKPMQFVEDIKSTYHYLRIDQPRVRQHLSELNHAVVSSSEEMRASHMKLFHKYQVVYGVLLTVGAGLNSLLRTLYPHDHTLIDQAVTFTNELIFLAQHASQYRPLGASYIPPCLASVWATTDGLQDQQAGLQNMMMQYQSDSPQINWMEQAAWLKSSHGFLLSNLPYEVKPYDVEEVLASNGFGDLDKIHISVDPVSARNPGYCFVDFHDRETADRALSSLSATIRGRSIKVGPCKPKKTNERRDNRDEGTTSRRWGDWNASDSRRSRNDQADSRRDQRGPNWALDHFDGMVQTGSLEGRRLYVGGLDKMIDQEQHQRELAELFSGFTPAAISKRITPHETTRSQSGNHHYCFVDFDTKDEAGAAVEALNGKRIEGGFLKVSISRKMPQKLVGRQTDGRHRRRGRRALCASELPL</sequence>